<dbReference type="SUPFAM" id="SSF88659">
    <property type="entry name" value="Sigma3 and sigma4 domains of RNA polymerase sigma factors"/>
    <property type="match status" value="1"/>
</dbReference>
<dbReference type="InterPro" id="IPR036388">
    <property type="entry name" value="WH-like_DNA-bd_sf"/>
</dbReference>
<dbReference type="GO" id="GO:0000428">
    <property type="term" value="C:DNA-directed RNA polymerase complex"/>
    <property type="evidence" value="ECO:0007669"/>
    <property type="project" value="UniProtKB-KW"/>
</dbReference>
<dbReference type="EMBL" id="JAMZEB010000002">
    <property type="protein sequence ID" value="MCP2364363.1"/>
    <property type="molecule type" value="Genomic_DNA"/>
</dbReference>
<dbReference type="GO" id="GO:0003700">
    <property type="term" value="F:DNA-binding transcription factor activity"/>
    <property type="evidence" value="ECO:0007669"/>
    <property type="project" value="InterPro"/>
</dbReference>
<dbReference type="RefSeq" id="WP_253756759.1">
    <property type="nucleotide sequence ID" value="NZ_BAABKA010000012.1"/>
</dbReference>
<evidence type="ECO:0000313" key="2">
    <source>
        <dbReference type="EMBL" id="MCP2364363.1"/>
    </source>
</evidence>
<feature type="domain" description="RNA polymerase sigma-70 region 4" evidence="1">
    <location>
        <begin position="2"/>
        <end position="38"/>
    </location>
</feature>
<evidence type="ECO:0000313" key="3">
    <source>
        <dbReference type="Proteomes" id="UP001139648"/>
    </source>
</evidence>
<comment type="caution">
    <text evidence="2">The sequence shown here is derived from an EMBL/GenBank/DDBJ whole genome shotgun (WGS) entry which is preliminary data.</text>
</comment>
<protein>
    <submittedName>
        <fullName evidence="2">DNA-directed RNA polymerase specialized sigma24 family protein</fullName>
    </submittedName>
</protein>
<keyword evidence="3" id="KW-1185">Reference proteome</keyword>
<dbReference type="AlphaFoldDB" id="A0A9X2H1R0"/>
<keyword evidence="2" id="KW-0240">DNA-directed RNA polymerase</keyword>
<gene>
    <name evidence="2" type="ORF">HD597_011383</name>
</gene>
<organism evidence="2 3">
    <name type="scientific">Nonomuraea thailandensis</name>
    <dbReference type="NCBI Taxonomy" id="1188745"/>
    <lineage>
        <taxon>Bacteria</taxon>
        <taxon>Bacillati</taxon>
        <taxon>Actinomycetota</taxon>
        <taxon>Actinomycetes</taxon>
        <taxon>Streptosporangiales</taxon>
        <taxon>Streptosporangiaceae</taxon>
        <taxon>Nonomuraea</taxon>
    </lineage>
</organism>
<dbReference type="Proteomes" id="UP001139648">
    <property type="component" value="Unassembled WGS sequence"/>
</dbReference>
<evidence type="ECO:0000259" key="1">
    <source>
        <dbReference type="Pfam" id="PF04545"/>
    </source>
</evidence>
<keyword evidence="2" id="KW-0804">Transcription</keyword>
<name>A0A9X2H1R0_9ACTN</name>
<dbReference type="Pfam" id="PF04545">
    <property type="entry name" value="Sigma70_r4"/>
    <property type="match status" value="1"/>
</dbReference>
<dbReference type="InterPro" id="IPR013324">
    <property type="entry name" value="RNA_pol_sigma_r3/r4-like"/>
</dbReference>
<dbReference type="Gene3D" id="1.10.10.10">
    <property type="entry name" value="Winged helix-like DNA-binding domain superfamily/Winged helix DNA-binding domain"/>
    <property type="match status" value="1"/>
</dbReference>
<proteinExistence type="predicted"/>
<reference evidence="2" key="1">
    <citation type="submission" date="2022-06" db="EMBL/GenBank/DDBJ databases">
        <title>Sequencing the genomes of 1000 actinobacteria strains.</title>
        <authorList>
            <person name="Klenk H.-P."/>
        </authorList>
    </citation>
    <scope>NUCLEOTIDE SEQUENCE</scope>
    <source>
        <strain evidence="2">DSM 46694</strain>
    </source>
</reference>
<sequence length="53" mass="5944">MIVLHYYEGRTLTQVADIVGSSLGAVKSQLSRALARLRVDPDIETMSLERVKR</sequence>
<accession>A0A9X2H1R0</accession>
<dbReference type="GO" id="GO:0006352">
    <property type="term" value="P:DNA-templated transcription initiation"/>
    <property type="evidence" value="ECO:0007669"/>
    <property type="project" value="InterPro"/>
</dbReference>
<dbReference type="InterPro" id="IPR007630">
    <property type="entry name" value="RNA_pol_sigma70_r4"/>
</dbReference>